<sequence>MQWWLYILVAIMVFLGNSQLQKKLITFKNKEKALDFLVSITQELEDLYIQYWGSATHNETLSLQIKRKQTQFAIFFKLCT</sequence>
<proteinExistence type="predicted"/>
<protein>
    <submittedName>
        <fullName evidence="1">Uncharacterized protein</fullName>
    </submittedName>
</protein>
<evidence type="ECO:0000313" key="2">
    <source>
        <dbReference type="Proteomes" id="UP000635628"/>
    </source>
</evidence>
<accession>A0ACA8ZRN2</accession>
<name>A0ACA8ZRN2_9GAMM</name>
<keyword evidence="2" id="KW-1185">Reference proteome</keyword>
<reference evidence="1" key="1">
    <citation type="submission" date="2020-05" db="EMBL/GenBank/DDBJ databases">
        <authorList>
            <person name="Petersen J."/>
            <person name="Sayavedra L."/>
        </authorList>
    </citation>
    <scope>NUCLEOTIDE SEQUENCE</scope>
    <source>
        <strain evidence="1">B azoricus SOX Menez Gwen</strain>
    </source>
</reference>
<dbReference type="Proteomes" id="UP000635628">
    <property type="component" value="Unassembled WGS sequence"/>
</dbReference>
<evidence type="ECO:0000313" key="1">
    <source>
        <dbReference type="EMBL" id="CAB5502809.1"/>
    </source>
</evidence>
<gene>
    <name evidence="1" type="ORF">AZO1586R_1486</name>
</gene>
<dbReference type="EMBL" id="CAESAP020000222">
    <property type="protein sequence ID" value="CAB5502809.1"/>
    <property type="molecule type" value="Genomic_DNA"/>
</dbReference>
<organism evidence="1 2">
    <name type="scientific">Bathymodiolus azoricus thioautotrophic gill symbiont</name>
    <dbReference type="NCBI Taxonomy" id="235205"/>
    <lineage>
        <taxon>Bacteria</taxon>
        <taxon>Pseudomonadati</taxon>
        <taxon>Pseudomonadota</taxon>
        <taxon>Gammaproteobacteria</taxon>
        <taxon>sulfur-oxidizing symbionts</taxon>
    </lineage>
</organism>
<comment type="caution">
    <text evidence="1">The sequence shown here is derived from an EMBL/GenBank/DDBJ whole genome shotgun (WGS) entry which is preliminary data.</text>
</comment>